<keyword evidence="5" id="KW-1185">Reference proteome</keyword>
<dbReference type="NCBIfam" id="TIGR00762">
    <property type="entry name" value="DegV"/>
    <property type="match status" value="1"/>
</dbReference>
<evidence type="ECO:0000256" key="2">
    <source>
        <dbReference type="ARBA" id="ARBA00023121"/>
    </source>
</evidence>
<keyword evidence="3" id="KW-0175">Coiled coil</keyword>
<gene>
    <name evidence="4" type="ORF">NVS47_00545</name>
</gene>
<dbReference type="EMBL" id="JANPWE010000001">
    <property type="protein sequence ID" value="MCR6544020.1"/>
    <property type="molecule type" value="Genomic_DNA"/>
</dbReference>
<evidence type="ECO:0000313" key="5">
    <source>
        <dbReference type="Proteomes" id="UP001524944"/>
    </source>
</evidence>
<dbReference type="Pfam" id="PF02645">
    <property type="entry name" value="DegV"/>
    <property type="match status" value="1"/>
</dbReference>
<comment type="function">
    <text evidence="1">May bind long-chain fatty acids, such as palmitate, and may play a role in lipid transport or fatty acid metabolism.</text>
</comment>
<accession>A0ABT1XZH7</accession>
<dbReference type="InterPro" id="IPR050270">
    <property type="entry name" value="DegV_domain_contain"/>
</dbReference>
<dbReference type="SUPFAM" id="SSF82549">
    <property type="entry name" value="DAK1/DegV-like"/>
    <property type="match status" value="1"/>
</dbReference>
<comment type="caution">
    <text evidence="4">The sequence shown here is derived from an EMBL/GenBank/DDBJ whole genome shotgun (WGS) entry which is preliminary data.</text>
</comment>
<evidence type="ECO:0000256" key="3">
    <source>
        <dbReference type="SAM" id="Coils"/>
    </source>
</evidence>
<dbReference type="InterPro" id="IPR043168">
    <property type="entry name" value="DegV_C"/>
</dbReference>
<evidence type="ECO:0000313" key="4">
    <source>
        <dbReference type="EMBL" id="MCR6544020.1"/>
    </source>
</evidence>
<dbReference type="PROSITE" id="PS51482">
    <property type="entry name" value="DEGV"/>
    <property type="match status" value="1"/>
</dbReference>
<dbReference type="PANTHER" id="PTHR33434">
    <property type="entry name" value="DEGV DOMAIN-CONTAINING PROTEIN DR_1986-RELATED"/>
    <property type="match status" value="1"/>
</dbReference>
<feature type="coiled-coil region" evidence="3">
    <location>
        <begin position="201"/>
        <end position="228"/>
    </location>
</feature>
<dbReference type="Gene3D" id="3.40.50.10170">
    <property type="match status" value="1"/>
</dbReference>
<name>A0ABT1XZH7_9FIRM</name>
<proteinExistence type="predicted"/>
<dbReference type="Gene3D" id="3.30.1180.10">
    <property type="match status" value="1"/>
</dbReference>
<dbReference type="InterPro" id="IPR003797">
    <property type="entry name" value="DegV"/>
</dbReference>
<reference evidence="4 5" key="1">
    <citation type="submission" date="2022-08" db="EMBL/GenBank/DDBJ databases">
        <title>Proteogenomics of the novel Dehalobacterium formicoaceticum strain EZ94 highlights a key role of methyltransferases during anaerobic dichloromethane degradation.</title>
        <authorList>
            <person name="Wasmund K."/>
        </authorList>
    </citation>
    <scope>NUCLEOTIDE SEQUENCE [LARGE SCALE GENOMIC DNA]</scope>
    <source>
        <strain evidence="4 5">EZ94</strain>
    </source>
</reference>
<dbReference type="Proteomes" id="UP001524944">
    <property type="component" value="Unassembled WGS sequence"/>
</dbReference>
<keyword evidence="2" id="KW-0446">Lipid-binding</keyword>
<protein>
    <submittedName>
        <fullName evidence="4">DegV family protein</fullName>
    </submittedName>
</protein>
<organism evidence="4 5">
    <name type="scientific">Dehalobacterium formicoaceticum</name>
    <dbReference type="NCBI Taxonomy" id="51515"/>
    <lineage>
        <taxon>Bacteria</taxon>
        <taxon>Bacillati</taxon>
        <taxon>Bacillota</taxon>
        <taxon>Clostridia</taxon>
        <taxon>Eubacteriales</taxon>
        <taxon>Peptococcaceae</taxon>
        <taxon>Dehalobacterium</taxon>
    </lineage>
</organism>
<dbReference type="PANTHER" id="PTHR33434:SF3">
    <property type="entry name" value="DEGV DOMAIN-CONTAINING PROTEIN YITS"/>
    <property type="match status" value="1"/>
</dbReference>
<dbReference type="RefSeq" id="WP_257911529.1">
    <property type="nucleotide sequence ID" value="NZ_JANPWE010000001.1"/>
</dbReference>
<evidence type="ECO:0000256" key="1">
    <source>
        <dbReference type="ARBA" id="ARBA00003238"/>
    </source>
</evidence>
<sequence length="281" mass="31331">MVRKIALVTDSTSDLTADYVRQHNIHVIPLKVVYRDRDYLDRVEIQPQQIYERLEQEVPTTSMPSVGEVSNFYAQLIKEGYEEILSIHISSGLSGTVNSARLAADNFPYTNIEVVDSRTISMGTGLLVQQAADFIKQGVSLESIVAKLQEIRAHISVIFIVKTLEYLKKGGRIGYVSATMGSLLDLKPIIAVNEEGKYFTMAKIRGRKRSLEKILELAKEAAEKQRLKLIVMHGDALEEARYIFNELKKSSRFKDISLGEVGPVIGVHTGPGVVGIVFRPV</sequence>